<proteinExistence type="predicted"/>
<organism evidence="2 3">
    <name type="scientific">Xiphophorus couchianus</name>
    <name type="common">Monterrey platyfish</name>
    <dbReference type="NCBI Taxonomy" id="32473"/>
    <lineage>
        <taxon>Eukaryota</taxon>
        <taxon>Metazoa</taxon>
        <taxon>Chordata</taxon>
        <taxon>Craniata</taxon>
        <taxon>Vertebrata</taxon>
        <taxon>Euteleostomi</taxon>
        <taxon>Actinopterygii</taxon>
        <taxon>Neopterygii</taxon>
        <taxon>Teleostei</taxon>
        <taxon>Neoteleostei</taxon>
        <taxon>Acanthomorphata</taxon>
        <taxon>Ovalentaria</taxon>
        <taxon>Atherinomorphae</taxon>
        <taxon>Cyprinodontiformes</taxon>
        <taxon>Poeciliidae</taxon>
        <taxon>Poeciliinae</taxon>
        <taxon>Xiphophorus</taxon>
    </lineage>
</organism>
<feature type="compositionally biased region" description="Basic and acidic residues" evidence="1">
    <location>
        <begin position="1"/>
        <end position="10"/>
    </location>
</feature>
<reference evidence="2" key="2">
    <citation type="submission" date="2025-09" db="UniProtKB">
        <authorList>
            <consortium name="Ensembl"/>
        </authorList>
    </citation>
    <scope>IDENTIFICATION</scope>
</reference>
<reference evidence="2" key="1">
    <citation type="submission" date="2025-08" db="UniProtKB">
        <authorList>
            <consortium name="Ensembl"/>
        </authorList>
    </citation>
    <scope>IDENTIFICATION</scope>
</reference>
<sequence length="111" mass="12215">MEENTDRDVESGNEAGGEDALVGNVNKLTQHRKTISENRVIFNVVNFSKTKSLYRDGMSPVVKSTSRPKWGKKSLALVKLFSTVSRLPRPQLSLCVSPESGQDAFNTTSSI</sequence>
<dbReference type="Proteomes" id="UP000261380">
    <property type="component" value="Unplaced"/>
</dbReference>
<evidence type="ECO:0000313" key="3">
    <source>
        <dbReference type="Proteomes" id="UP000261380"/>
    </source>
</evidence>
<dbReference type="AlphaFoldDB" id="A0A3B5LSZ3"/>
<keyword evidence="3" id="KW-1185">Reference proteome</keyword>
<feature type="region of interest" description="Disordered" evidence="1">
    <location>
        <begin position="1"/>
        <end position="23"/>
    </location>
</feature>
<name>A0A3B5LSZ3_9TELE</name>
<dbReference type="Ensembl" id="ENSXCOT00000014409.1">
    <property type="protein sequence ID" value="ENSXCOP00000014232.1"/>
    <property type="gene ID" value="ENSXCOG00000010779.1"/>
</dbReference>
<dbReference type="GeneTree" id="ENSGT00940000155042"/>
<evidence type="ECO:0000313" key="2">
    <source>
        <dbReference type="Ensembl" id="ENSXCOP00000014232.1"/>
    </source>
</evidence>
<protein>
    <submittedName>
        <fullName evidence="2">AGBL carboxypeptidase 4</fullName>
    </submittedName>
</protein>
<evidence type="ECO:0000256" key="1">
    <source>
        <dbReference type="SAM" id="MobiDB-lite"/>
    </source>
</evidence>
<accession>A0A3B5LSZ3</accession>